<proteinExistence type="inferred from homology"/>
<dbReference type="Gene3D" id="1.20.58.70">
    <property type="match status" value="1"/>
</dbReference>
<evidence type="ECO:0000313" key="9">
    <source>
        <dbReference type="Proteomes" id="UP001447188"/>
    </source>
</evidence>
<evidence type="ECO:0000313" key="8">
    <source>
        <dbReference type="EMBL" id="KAL0634474.1"/>
    </source>
</evidence>
<comment type="subcellular location">
    <subcellularLocation>
        <location evidence="1">Membrane</location>
        <topology evidence="1">Single-pass type IV membrane protein</topology>
    </subcellularLocation>
</comment>
<evidence type="ECO:0000256" key="6">
    <source>
        <dbReference type="SAM" id="Phobius"/>
    </source>
</evidence>
<dbReference type="SUPFAM" id="SSF47661">
    <property type="entry name" value="t-snare proteins"/>
    <property type="match status" value="1"/>
</dbReference>
<feature type="transmembrane region" description="Helical" evidence="6">
    <location>
        <begin position="258"/>
        <end position="281"/>
    </location>
</feature>
<dbReference type="EMBL" id="JBBBZM010000094">
    <property type="protein sequence ID" value="KAL0634474.1"/>
    <property type="molecule type" value="Genomic_DNA"/>
</dbReference>
<feature type="domain" description="Syntaxin N-terminal" evidence="7">
    <location>
        <begin position="18"/>
        <end position="136"/>
    </location>
</feature>
<organism evidence="8 9">
    <name type="scientific">Discina gigas</name>
    <dbReference type="NCBI Taxonomy" id="1032678"/>
    <lineage>
        <taxon>Eukaryota</taxon>
        <taxon>Fungi</taxon>
        <taxon>Dikarya</taxon>
        <taxon>Ascomycota</taxon>
        <taxon>Pezizomycotina</taxon>
        <taxon>Pezizomycetes</taxon>
        <taxon>Pezizales</taxon>
        <taxon>Discinaceae</taxon>
        <taxon>Discina</taxon>
    </lineage>
</organism>
<gene>
    <name evidence="8" type="ORF">Q9L58_006645</name>
</gene>
<protein>
    <recommendedName>
        <fullName evidence="7">Syntaxin N-terminal domain-containing protein</fullName>
    </recommendedName>
</protein>
<evidence type="ECO:0000256" key="1">
    <source>
        <dbReference type="ARBA" id="ARBA00004211"/>
    </source>
</evidence>
<dbReference type="SMART" id="SM00503">
    <property type="entry name" value="SynN"/>
    <property type="match status" value="1"/>
</dbReference>
<dbReference type="InterPro" id="IPR000727">
    <property type="entry name" value="T_SNARE_dom"/>
</dbReference>
<comment type="caution">
    <text evidence="8">The sequence shown here is derived from an EMBL/GenBank/DDBJ whole genome shotgun (WGS) entry which is preliminary data.</text>
</comment>
<keyword evidence="9" id="KW-1185">Reference proteome</keyword>
<dbReference type="CDD" id="cd15849">
    <property type="entry name" value="SNARE_Sso1"/>
    <property type="match status" value="1"/>
</dbReference>
<comment type="similarity">
    <text evidence="2">Belongs to the syntaxin family.</text>
</comment>
<dbReference type="Pfam" id="PF00804">
    <property type="entry name" value="Syntaxin"/>
    <property type="match status" value="1"/>
</dbReference>
<reference evidence="8 9" key="1">
    <citation type="submission" date="2024-02" db="EMBL/GenBank/DDBJ databases">
        <title>Discinaceae phylogenomics.</title>
        <authorList>
            <person name="Dirks A.C."/>
            <person name="James T.Y."/>
        </authorList>
    </citation>
    <scope>NUCLEOTIDE SEQUENCE [LARGE SCALE GENOMIC DNA]</scope>
    <source>
        <strain evidence="8 9">ACD0624</strain>
    </source>
</reference>
<evidence type="ECO:0000256" key="4">
    <source>
        <dbReference type="ARBA" id="ARBA00022989"/>
    </source>
</evidence>
<keyword evidence="5 6" id="KW-0472">Membrane</keyword>
<evidence type="ECO:0000256" key="5">
    <source>
        <dbReference type="ARBA" id="ARBA00023136"/>
    </source>
</evidence>
<dbReference type="Proteomes" id="UP001447188">
    <property type="component" value="Unassembled WGS sequence"/>
</dbReference>
<sequence length="314" mass="34634">METHRAPLLETNQYAGGHQSMELQEFLNEVTGIRGLVSTFRNNVLNISSLHNQSLQSYDNGSTTGSSGQLEALVADTSVLTKQIRDGIKYLERDTLMSDYSAQNTKGAQADKLKADFDKELKAYQQVENLFRTRYREQMSRQYRIVNPEATDSEIGKLVESGETQVFSQALLSSGRSREANSVNAAVKARQQEIQRIETTLIELLTLFEQMAEQVVLDEAKFQQVEDNAVKVEEDVNQANVHLEIGVKSAQGARKKKWMCLGVGVAIIVVIVVVVVVVITMRNGNNTNTVVTTATTTAQPAAATPTVAPPAIRF</sequence>
<keyword evidence="4 6" id="KW-1133">Transmembrane helix</keyword>
<evidence type="ECO:0000256" key="2">
    <source>
        <dbReference type="ARBA" id="ARBA00009063"/>
    </source>
</evidence>
<dbReference type="PANTHER" id="PTHR19957">
    <property type="entry name" value="SYNTAXIN"/>
    <property type="match status" value="1"/>
</dbReference>
<evidence type="ECO:0000259" key="7">
    <source>
        <dbReference type="SMART" id="SM00503"/>
    </source>
</evidence>
<dbReference type="Pfam" id="PF05739">
    <property type="entry name" value="SNARE"/>
    <property type="match status" value="1"/>
</dbReference>
<dbReference type="InterPro" id="IPR006011">
    <property type="entry name" value="Syntaxin_N"/>
</dbReference>
<dbReference type="InterPro" id="IPR010989">
    <property type="entry name" value="SNARE"/>
</dbReference>
<accession>A0ABR3GEX1</accession>
<keyword evidence="3 6" id="KW-0812">Transmembrane</keyword>
<dbReference type="InterPro" id="IPR045242">
    <property type="entry name" value="Syntaxin"/>
</dbReference>
<evidence type="ECO:0000256" key="3">
    <source>
        <dbReference type="ARBA" id="ARBA00022692"/>
    </source>
</evidence>
<name>A0ABR3GEX1_9PEZI</name>
<dbReference type="PANTHER" id="PTHR19957:SF307">
    <property type="entry name" value="PROTEIN SSO1-RELATED"/>
    <property type="match status" value="1"/>
</dbReference>